<dbReference type="EMBL" id="JAUSVU010000005">
    <property type="protein sequence ID" value="MDQ0533077.1"/>
    <property type="molecule type" value="Genomic_DNA"/>
</dbReference>
<proteinExistence type="predicted"/>
<dbReference type="SUPFAM" id="SSF48317">
    <property type="entry name" value="Acid phosphatase/Vanadium-dependent haloperoxidase"/>
    <property type="match status" value="1"/>
</dbReference>
<evidence type="ECO:0000313" key="10">
    <source>
        <dbReference type="Proteomes" id="UP001244552"/>
    </source>
</evidence>
<dbReference type="EC" id="3.6.1.27" evidence="9"/>
<keyword evidence="10" id="KW-1185">Reference proteome</keyword>
<keyword evidence="6" id="KW-0472">Membrane</keyword>
<comment type="subcellular location">
    <subcellularLocation>
        <location evidence="1">Cell membrane</location>
        <topology evidence="1">Multi-pass membrane protein</topology>
    </subcellularLocation>
</comment>
<reference evidence="9 10" key="1">
    <citation type="submission" date="2023-07" db="EMBL/GenBank/DDBJ databases">
        <title>Genomic Encyclopedia of Type Strains, Phase IV (KMG-IV): sequencing the most valuable type-strain genomes for metagenomic binning, comparative biology and taxonomic classification.</title>
        <authorList>
            <person name="Goeker M."/>
        </authorList>
    </citation>
    <scope>NUCLEOTIDE SEQUENCE [LARGE SCALE GENOMIC DNA]</scope>
    <source>
        <strain evidence="9 10">DSM 19922</strain>
    </source>
</reference>
<dbReference type="PANTHER" id="PTHR14969:SF62">
    <property type="entry name" value="DECAPRENYLPHOSPHORYL-5-PHOSPHORIBOSE PHOSPHATASE RV3807C-RELATED"/>
    <property type="match status" value="1"/>
</dbReference>
<gene>
    <name evidence="9" type="ORF">QO018_001926</name>
</gene>
<feature type="region of interest" description="Disordered" evidence="7">
    <location>
        <begin position="1"/>
        <end position="34"/>
    </location>
</feature>
<sequence>MSDITIENGRHGRHDHHDDGSEADGRGAENRGIENAGGGIGYGARPAPALLQPALAAIDTLDSQVHDTVTCNPGAVSRALAIAGHYAIKRHILIPGFATAGILGLLLDQADLRRAGSVGVAGLVATAAASRSIKRYVKRRRPDECAPRLKPGYRISARSLPSGHAASAFAAATALASVSTSPVQSALIYGGAVALASGRVVRHRHWASDVVAGALLGTAVTLLARSLLPR</sequence>
<evidence type="ECO:0000256" key="6">
    <source>
        <dbReference type="ARBA" id="ARBA00023136"/>
    </source>
</evidence>
<name>A0ABU0MHZ0_9PROT</name>
<dbReference type="InterPro" id="IPR036938">
    <property type="entry name" value="PAP2/HPO_sf"/>
</dbReference>
<evidence type="ECO:0000256" key="3">
    <source>
        <dbReference type="ARBA" id="ARBA00022692"/>
    </source>
</evidence>
<dbReference type="Pfam" id="PF01569">
    <property type="entry name" value="PAP2"/>
    <property type="match status" value="1"/>
</dbReference>
<evidence type="ECO:0000256" key="1">
    <source>
        <dbReference type="ARBA" id="ARBA00004651"/>
    </source>
</evidence>
<feature type="domain" description="Phosphatidic acid phosphatase type 2/haloperoxidase" evidence="8">
    <location>
        <begin position="112"/>
        <end position="225"/>
    </location>
</feature>
<protein>
    <submittedName>
        <fullName evidence="9">Undecaprenyl-diphosphatase</fullName>
        <ecNumber evidence="9">3.6.1.27</ecNumber>
    </submittedName>
</protein>
<evidence type="ECO:0000313" key="9">
    <source>
        <dbReference type="EMBL" id="MDQ0533077.1"/>
    </source>
</evidence>
<evidence type="ECO:0000256" key="4">
    <source>
        <dbReference type="ARBA" id="ARBA00022801"/>
    </source>
</evidence>
<dbReference type="SMART" id="SM00014">
    <property type="entry name" value="acidPPc"/>
    <property type="match status" value="1"/>
</dbReference>
<keyword evidence="3" id="KW-0812">Transmembrane</keyword>
<keyword evidence="2" id="KW-1003">Cell membrane</keyword>
<dbReference type="Proteomes" id="UP001244552">
    <property type="component" value="Unassembled WGS sequence"/>
</dbReference>
<evidence type="ECO:0000256" key="7">
    <source>
        <dbReference type="SAM" id="MobiDB-lite"/>
    </source>
</evidence>
<feature type="compositionally biased region" description="Basic and acidic residues" evidence="7">
    <location>
        <begin position="15"/>
        <end position="32"/>
    </location>
</feature>
<dbReference type="PANTHER" id="PTHR14969">
    <property type="entry name" value="SPHINGOSINE-1-PHOSPHATE PHOSPHOHYDROLASE"/>
    <property type="match status" value="1"/>
</dbReference>
<comment type="caution">
    <text evidence="9">The sequence shown here is derived from an EMBL/GenBank/DDBJ whole genome shotgun (WGS) entry which is preliminary data.</text>
</comment>
<dbReference type="Gene3D" id="1.20.144.10">
    <property type="entry name" value="Phosphatidic acid phosphatase type 2/haloperoxidase"/>
    <property type="match status" value="1"/>
</dbReference>
<organism evidence="9 10">
    <name type="scientific">Azospirillum picis</name>
    <dbReference type="NCBI Taxonomy" id="488438"/>
    <lineage>
        <taxon>Bacteria</taxon>
        <taxon>Pseudomonadati</taxon>
        <taxon>Pseudomonadota</taxon>
        <taxon>Alphaproteobacteria</taxon>
        <taxon>Rhodospirillales</taxon>
        <taxon>Azospirillaceae</taxon>
        <taxon>Azospirillum</taxon>
    </lineage>
</organism>
<evidence type="ECO:0000256" key="2">
    <source>
        <dbReference type="ARBA" id="ARBA00022475"/>
    </source>
</evidence>
<accession>A0ABU0MHZ0</accession>
<dbReference type="InterPro" id="IPR000326">
    <property type="entry name" value="PAP2/HPO"/>
</dbReference>
<evidence type="ECO:0000256" key="5">
    <source>
        <dbReference type="ARBA" id="ARBA00022989"/>
    </source>
</evidence>
<dbReference type="GO" id="GO:0050380">
    <property type="term" value="F:undecaprenyl-diphosphatase activity"/>
    <property type="evidence" value="ECO:0007669"/>
    <property type="project" value="UniProtKB-EC"/>
</dbReference>
<evidence type="ECO:0000259" key="8">
    <source>
        <dbReference type="SMART" id="SM00014"/>
    </source>
</evidence>
<dbReference type="RefSeq" id="WP_307354326.1">
    <property type="nucleotide sequence ID" value="NZ_JAGINO010000005.1"/>
</dbReference>
<keyword evidence="5" id="KW-1133">Transmembrane helix</keyword>
<keyword evidence="4 9" id="KW-0378">Hydrolase</keyword>